<dbReference type="Pfam" id="PF17958">
    <property type="entry name" value="EF-hand_13"/>
    <property type="match status" value="1"/>
</dbReference>
<keyword evidence="1" id="KW-0479">Metal-binding</keyword>
<dbReference type="PANTHER" id="PTHR14095:SF0">
    <property type="entry name" value="MIP22305P"/>
    <property type="match status" value="1"/>
</dbReference>
<dbReference type="EMBL" id="KZ996159">
    <property type="protein sequence ID" value="RKO89329.1"/>
    <property type="molecule type" value="Genomic_DNA"/>
</dbReference>
<organism evidence="4 5">
    <name type="scientific">Blyttiomyces helicus</name>
    <dbReference type="NCBI Taxonomy" id="388810"/>
    <lineage>
        <taxon>Eukaryota</taxon>
        <taxon>Fungi</taxon>
        <taxon>Fungi incertae sedis</taxon>
        <taxon>Chytridiomycota</taxon>
        <taxon>Chytridiomycota incertae sedis</taxon>
        <taxon>Chytridiomycetes</taxon>
        <taxon>Chytridiomycetes incertae sedis</taxon>
        <taxon>Blyttiomyces</taxon>
    </lineage>
</organism>
<feature type="region of interest" description="Disordered" evidence="2">
    <location>
        <begin position="1"/>
        <end position="37"/>
    </location>
</feature>
<keyword evidence="5" id="KW-1185">Reference proteome</keyword>
<dbReference type="AlphaFoldDB" id="A0A4P9W9T9"/>
<evidence type="ECO:0000259" key="3">
    <source>
        <dbReference type="Pfam" id="PF17958"/>
    </source>
</evidence>
<dbReference type="Gene3D" id="1.10.238.230">
    <property type="match status" value="1"/>
</dbReference>
<dbReference type="OrthoDB" id="5586at2759"/>
<dbReference type="GO" id="GO:0019888">
    <property type="term" value="F:protein phosphatase regulator activity"/>
    <property type="evidence" value="ECO:0007669"/>
    <property type="project" value="TreeGrafter"/>
</dbReference>
<accession>A0A4P9W9T9</accession>
<dbReference type="PANTHER" id="PTHR14095">
    <property type="entry name" value="PHOSPHATASE 2A REGULATORY SUBUNIT-RELATED"/>
    <property type="match status" value="1"/>
</dbReference>
<evidence type="ECO:0000256" key="2">
    <source>
        <dbReference type="SAM" id="MobiDB-lite"/>
    </source>
</evidence>
<dbReference type="GO" id="GO:0000159">
    <property type="term" value="C:protein phosphatase type 2A complex"/>
    <property type="evidence" value="ECO:0007669"/>
    <property type="project" value="TreeGrafter"/>
</dbReference>
<reference evidence="5" key="1">
    <citation type="journal article" date="2018" name="Nat. Microbiol.">
        <title>Leveraging single-cell genomics to expand the fungal tree of life.</title>
        <authorList>
            <person name="Ahrendt S.R."/>
            <person name="Quandt C.A."/>
            <person name="Ciobanu D."/>
            <person name="Clum A."/>
            <person name="Salamov A."/>
            <person name="Andreopoulos B."/>
            <person name="Cheng J.F."/>
            <person name="Woyke T."/>
            <person name="Pelin A."/>
            <person name="Henrissat B."/>
            <person name="Reynolds N.K."/>
            <person name="Benny G.L."/>
            <person name="Smith M.E."/>
            <person name="James T.Y."/>
            <person name="Grigoriev I.V."/>
        </authorList>
    </citation>
    <scope>NUCLEOTIDE SEQUENCE [LARGE SCALE GENOMIC DNA]</scope>
</reference>
<proteinExistence type="predicted"/>
<feature type="compositionally biased region" description="Polar residues" evidence="2">
    <location>
        <begin position="1"/>
        <end position="10"/>
    </location>
</feature>
<gene>
    <name evidence="4" type="ORF">BDK51DRAFT_37604</name>
</gene>
<evidence type="ECO:0000313" key="4">
    <source>
        <dbReference type="EMBL" id="RKO89329.1"/>
    </source>
</evidence>
<evidence type="ECO:0000256" key="1">
    <source>
        <dbReference type="ARBA" id="ARBA00022723"/>
    </source>
</evidence>
<dbReference type="GO" id="GO:0046872">
    <property type="term" value="F:metal ion binding"/>
    <property type="evidence" value="ECO:0007669"/>
    <property type="project" value="UniProtKB-KW"/>
</dbReference>
<evidence type="ECO:0000313" key="5">
    <source>
        <dbReference type="Proteomes" id="UP000269721"/>
    </source>
</evidence>
<dbReference type="InterPro" id="IPR041534">
    <property type="entry name" value="EF-hand_13"/>
</dbReference>
<protein>
    <recommendedName>
        <fullName evidence="3">PP2A regulatory subunit B'' EF-hand domain-containing protein</fullName>
    </recommendedName>
</protein>
<name>A0A4P9W9T9_9FUNG</name>
<dbReference type="Proteomes" id="UP000269721">
    <property type="component" value="Unassembled WGS sequence"/>
</dbReference>
<sequence length="328" mass="35422">MPPSDCTSATLVADLSSESPLRHADPSPTRNPTPPLLSRTCQFATPTPISIHPSPTFPDPMDETWVDITVPPPEESTVLLAHPAPRSRLAIDVLVGAGARREAAAAGAGLVNGWRESLIDSAVHFERGDDERGSGLSANVTPNLERKLLSFPRRPSYPFPTLTPMCPQMALIRQVFMNPTDEDKTHPTRRLTERDFIPVSRVCGLSVYLNASLFGKVVAGGVTEGARAGLDVGWEDFASAWPNLAQKCTDIDSLVFALLDSDSKSYLVPTDVDIIAQEVLRHHSGFEFLEGSPGFQEKYGMIRRAAGALSKLSPHVCFTVSRRAGAAA</sequence>
<feature type="domain" description="PP2A regulatory subunit B'' EF-hand" evidence="3">
    <location>
        <begin position="255"/>
        <end position="299"/>
    </location>
</feature>
<dbReference type="Gene3D" id="1.10.238.220">
    <property type="match status" value="1"/>
</dbReference>